<dbReference type="Proteomes" id="UP000054785">
    <property type="component" value="Unassembled WGS sequence"/>
</dbReference>
<comment type="similarity">
    <text evidence="1">Belongs to the IucA/IucC family.</text>
</comment>
<dbReference type="PANTHER" id="PTHR34384">
    <property type="entry name" value="L-2,3-DIAMINOPROPANOATE--CITRATE LIGASE"/>
    <property type="match status" value="1"/>
</dbReference>
<dbReference type="Pfam" id="PF06276">
    <property type="entry name" value="FhuF"/>
    <property type="match status" value="1"/>
</dbReference>
<evidence type="ECO:0000256" key="1">
    <source>
        <dbReference type="ARBA" id="ARBA00007832"/>
    </source>
</evidence>
<comment type="caution">
    <text evidence="4">The sequence shown here is derived from an EMBL/GenBank/DDBJ whole genome shotgun (WGS) entry which is preliminary data.</text>
</comment>
<dbReference type="GO" id="GO:0016881">
    <property type="term" value="F:acid-amino acid ligase activity"/>
    <property type="evidence" value="ECO:0007669"/>
    <property type="project" value="UniProtKB-ARBA"/>
</dbReference>
<name>A0A0W0TGM0_9GAMM</name>
<accession>A0A0W0TGM0</accession>
<dbReference type="EMBL" id="LNYC01000080">
    <property type="protein sequence ID" value="KTC94744.1"/>
    <property type="molecule type" value="Genomic_DNA"/>
</dbReference>
<dbReference type="InterPro" id="IPR022770">
    <property type="entry name" value="IucA/IucC-like_C"/>
</dbReference>
<reference evidence="4 5" key="1">
    <citation type="submission" date="2015-11" db="EMBL/GenBank/DDBJ databases">
        <title>Genomic analysis of 38 Legionella species identifies large and diverse effector repertoires.</title>
        <authorList>
            <person name="Burstein D."/>
            <person name="Amaro F."/>
            <person name="Zusman T."/>
            <person name="Lifshitz Z."/>
            <person name="Cohen O."/>
            <person name="Gilbert J.A."/>
            <person name="Pupko T."/>
            <person name="Shuman H.A."/>
            <person name="Segal G."/>
        </authorList>
    </citation>
    <scope>NUCLEOTIDE SEQUENCE [LARGE SCALE GENOMIC DNA]</scope>
    <source>
        <strain evidence="4 5">ATCC 49504</strain>
    </source>
</reference>
<dbReference type="InterPro" id="IPR007310">
    <property type="entry name" value="Aerobactin_biosyn_IucA/IucC_N"/>
</dbReference>
<evidence type="ECO:0000259" key="2">
    <source>
        <dbReference type="Pfam" id="PF04183"/>
    </source>
</evidence>
<sequence length="581" mass="65141">MKDIMIPALTPSASLSETLRFFLFETGLSVSGARMQSALMQAEKRCVKRLQAAVLREGLANAPFPVSGMPRFLQHLQNNLQENGLKEALRWEKVCRELEQSIANDALASVYRAHWQECLLREASGYLSFWLWVQEALSGSERLAFLEQWGCIGHPTHPNFRVKSGFSFSETLSYSPEFEARVPLYWCALARHSVKSAAEDRRLDTLLRQHFPLEYQAFCERLSARHKNPEDYQALVVHPWQWRNRLRRACAPLILKGDAIAFPEHQWARPSMSFRTMMPESGGPHLKLSVGVHTTSATRTVSVASVRNGPEVSRWINGLLAQYGHFEGSLYLAAERGGMHLDSPDVDAALNRHCAMIVRENPATCVPETAVLVPLAALFAMSPVSQKPLLLEVYTASGMHLTEFFAEWCRCVLRGQLTLLLRHGLAFEAHQQNVLVAIAQSRILALVLRDLGGIGIGDAAFFDNQDYPRLHADVTIGNRTLEALCATFTHGNLLSHLATCIEAFSAHSDMTQEALWGIVRDCLEKELAALAAVVPEARLQEARLRLLRHPWKQKCLLSMRLLHESGMNQYTSVKNPLVKPA</sequence>
<keyword evidence="5" id="KW-1185">Reference proteome</keyword>
<dbReference type="Pfam" id="PF04183">
    <property type="entry name" value="IucA_IucC"/>
    <property type="match status" value="1"/>
</dbReference>
<dbReference type="PATRIC" id="fig|45065.4.peg.2468"/>
<dbReference type="Gene3D" id="1.10.510.40">
    <property type="match status" value="1"/>
</dbReference>
<gene>
    <name evidence="4" type="ORF">Lgee_2272</name>
</gene>
<dbReference type="InterPro" id="IPR037455">
    <property type="entry name" value="LucA/IucC-like"/>
</dbReference>
<evidence type="ECO:0000313" key="5">
    <source>
        <dbReference type="Proteomes" id="UP000054785"/>
    </source>
</evidence>
<protein>
    <submittedName>
        <fullName evidence="4">Siderophore biosynthetic enzyme FrgA</fullName>
    </submittedName>
</protein>
<dbReference type="OrthoDB" id="495728at2"/>
<dbReference type="AlphaFoldDB" id="A0A0W0TGM0"/>
<evidence type="ECO:0000313" key="4">
    <source>
        <dbReference type="EMBL" id="KTC94744.1"/>
    </source>
</evidence>
<feature type="domain" description="Aerobactin siderophore biosynthesis IucA/IucC N-terminal" evidence="2">
    <location>
        <begin position="143"/>
        <end position="380"/>
    </location>
</feature>
<dbReference type="GO" id="GO:0019290">
    <property type="term" value="P:siderophore biosynthetic process"/>
    <property type="evidence" value="ECO:0007669"/>
    <property type="project" value="InterPro"/>
</dbReference>
<dbReference type="PANTHER" id="PTHR34384:SF5">
    <property type="entry name" value="L-2,3-DIAMINOPROPANOATE--CITRATE LIGASE"/>
    <property type="match status" value="1"/>
</dbReference>
<evidence type="ECO:0000259" key="3">
    <source>
        <dbReference type="Pfam" id="PF06276"/>
    </source>
</evidence>
<feature type="domain" description="Aerobactin siderophore biosynthesis IucA/IucC-like C-terminal" evidence="3">
    <location>
        <begin position="403"/>
        <end position="565"/>
    </location>
</feature>
<dbReference type="STRING" id="45065.Lgee_2272"/>
<proteinExistence type="inferred from homology"/>
<organism evidence="4 5">
    <name type="scientific">Legionella geestiana</name>
    <dbReference type="NCBI Taxonomy" id="45065"/>
    <lineage>
        <taxon>Bacteria</taxon>
        <taxon>Pseudomonadati</taxon>
        <taxon>Pseudomonadota</taxon>
        <taxon>Gammaproteobacteria</taxon>
        <taxon>Legionellales</taxon>
        <taxon>Legionellaceae</taxon>
        <taxon>Legionella</taxon>
    </lineage>
</organism>